<keyword evidence="4" id="KW-1185">Reference proteome</keyword>
<proteinExistence type="inferred from homology"/>
<evidence type="ECO:0000259" key="2">
    <source>
        <dbReference type="Pfam" id="PF12697"/>
    </source>
</evidence>
<evidence type="ECO:0000313" key="3">
    <source>
        <dbReference type="EMBL" id="KAA8486807.1"/>
    </source>
</evidence>
<name>A0A5M9HP67_9SPHI</name>
<dbReference type="PANTHER" id="PTHR43039">
    <property type="entry name" value="ESTERASE-RELATED"/>
    <property type="match status" value="1"/>
</dbReference>
<dbReference type="RefSeq" id="WP_150309362.1">
    <property type="nucleotide sequence ID" value="NZ_VFPL01000001.1"/>
</dbReference>
<evidence type="ECO:0000256" key="1">
    <source>
        <dbReference type="ARBA" id="ARBA00008645"/>
    </source>
</evidence>
<dbReference type="GO" id="GO:0016787">
    <property type="term" value="F:hydrolase activity"/>
    <property type="evidence" value="ECO:0007669"/>
    <property type="project" value="UniProtKB-KW"/>
</dbReference>
<dbReference type="EMBL" id="VWNE01000001">
    <property type="protein sequence ID" value="KAA8486807.1"/>
    <property type="molecule type" value="Genomic_DNA"/>
</dbReference>
<dbReference type="Pfam" id="PF12697">
    <property type="entry name" value="Abhydrolase_6"/>
    <property type="match status" value="1"/>
</dbReference>
<accession>A0A5M9HP67</accession>
<dbReference type="Proteomes" id="UP000322918">
    <property type="component" value="Unassembled WGS sequence"/>
</dbReference>
<gene>
    <name evidence="3" type="ORF">F1649_00925</name>
</gene>
<comment type="caution">
    <text evidence="3">The sequence shown here is derived from an EMBL/GenBank/DDBJ whole genome shotgun (WGS) entry which is preliminary data.</text>
</comment>
<dbReference type="SUPFAM" id="SSF53474">
    <property type="entry name" value="alpha/beta-Hydrolases"/>
    <property type="match status" value="1"/>
</dbReference>
<comment type="similarity">
    <text evidence="1">Belongs to the AB hydrolase superfamily.</text>
</comment>
<dbReference type="AlphaFoldDB" id="A0A5M9HP67"/>
<evidence type="ECO:0000313" key="4">
    <source>
        <dbReference type="Proteomes" id="UP000322918"/>
    </source>
</evidence>
<protein>
    <submittedName>
        <fullName evidence="3">Alpha/beta hydrolase</fullName>
    </submittedName>
</protein>
<dbReference type="Gene3D" id="3.40.50.1820">
    <property type="entry name" value="alpha/beta hydrolase"/>
    <property type="match status" value="1"/>
</dbReference>
<organism evidence="3 4">
    <name type="scientific">Arcticibacter tournemirensis</name>
    <dbReference type="NCBI Taxonomy" id="699437"/>
    <lineage>
        <taxon>Bacteria</taxon>
        <taxon>Pseudomonadati</taxon>
        <taxon>Bacteroidota</taxon>
        <taxon>Sphingobacteriia</taxon>
        <taxon>Sphingobacteriales</taxon>
        <taxon>Sphingobacteriaceae</taxon>
        <taxon>Arcticibacter</taxon>
    </lineage>
</organism>
<reference evidence="3 4" key="1">
    <citation type="submission" date="2019-09" db="EMBL/GenBank/DDBJ databases">
        <title>Pararcticibacter amylolyticus gen. nov., sp. nov., isolated from a rottenly hemp rope, and reclassification of Pedobacter tournemirensis as Pararcticibacter tournemirensis comb. nov.</title>
        <authorList>
            <person name="Cai Y."/>
        </authorList>
    </citation>
    <scope>NUCLEOTIDE SEQUENCE [LARGE SCALE GENOMIC DNA]</scope>
    <source>
        <strain evidence="3 4">TF5-37.2-LB10</strain>
    </source>
</reference>
<keyword evidence="3" id="KW-0378">Hydrolase</keyword>
<feature type="domain" description="AB hydrolase-1" evidence="2">
    <location>
        <begin position="20"/>
        <end position="256"/>
    </location>
</feature>
<dbReference type="InterPro" id="IPR029058">
    <property type="entry name" value="AB_hydrolase_fold"/>
</dbReference>
<dbReference type="InterPro" id="IPR000073">
    <property type="entry name" value="AB_hydrolase_1"/>
</dbReference>
<sequence>MIDILKRNNVRQLGQGDQTMVLAHGFGCDQNVWRHLIHAFQHKYRLVLFDYVGAGQSDLSSYESVRYSSLDGYALDILEIFETLGLKDVIFIGHSVSSMIGARAAISNPAYFSKLVFVAPSPCYINDDQYTGGMERHDIEGLFTMMDNNYLGWSSAMAPLIMGNTDKPELSDELASNFCATDPDIAREFARVTFLSDNREDLRKLKVPSLTLQCSNDILAPVEVGYYIQKNTFQSTLVILEATGHCPHLSAPDETITAISTYISRH</sequence>